<dbReference type="AlphaFoldDB" id="A0A7Y7RV95"/>
<proteinExistence type="predicted"/>
<organism evidence="1 2">
    <name type="scientific">Pseudomonas edaphica</name>
    <dbReference type="NCBI Taxonomy" id="2006980"/>
    <lineage>
        <taxon>Bacteria</taxon>
        <taxon>Pseudomonadati</taxon>
        <taxon>Pseudomonadota</taxon>
        <taxon>Gammaproteobacteria</taxon>
        <taxon>Pseudomonadales</taxon>
        <taxon>Pseudomonadaceae</taxon>
        <taxon>Pseudomonas</taxon>
    </lineage>
</organism>
<evidence type="ECO:0000313" key="2">
    <source>
        <dbReference type="Proteomes" id="UP000560470"/>
    </source>
</evidence>
<gene>
    <name evidence="1" type="ORF">HX797_22440</name>
</gene>
<reference evidence="1 2" key="1">
    <citation type="submission" date="2020-04" db="EMBL/GenBank/DDBJ databases">
        <title>Molecular characterization of pseudomonads from Agaricus bisporus reveal novel blotch 2 pathogens in Western Europe.</title>
        <authorList>
            <person name="Taparia T."/>
            <person name="Krijger M."/>
            <person name="Haynes E."/>
            <person name="Elpinstone J.G."/>
            <person name="Noble R."/>
            <person name="Van Der Wolf J."/>
        </authorList>
    </citation>
    <scope>NUCLEOTIDE SEQUENCE [LARGE SCALE GENOMIC DNA]</scope>
    <source>
        <strain evidence="1 2">B7002</strain>
    </source>
</reference>
<evidence type="ECO:0000313" key="1">
    <source>
        <dbReference type="EMBL" id="NVZ59033.1"/>
    </source>
</evidence>
<sequence>MTRKDRYFKYSLDGVMEMATESSFKGSAILKVTYKDKPHLEFNFDKVEGAANNFVAFDNKGKPVLQIVYPHDVKDGETYKFDYAADNSWGLQFYGDGDARGLAGTVTVIVTDGGDHQALTITAVYEKEVGKKYVFDGKADIQYTP</sequence>
<dbReference type="Proteomes" id="UP000560470">
    <property type="component" value="Unassembled WGS sequence"/>
</dbReference>
<name>A0A7Y7RV95_9PSED</name>
<comment type="caution">
    <text evidence="1">The sequence shown here is derived from an EMBL/GenBank/DDBJ whole genome shotgun (WGS) entry which is preliminary data.</text>
</comment>
<accession>A0A7Y7RV95</accession>
<dbReference type="EMBL" id="JACAOZ010000025">
    <property type="protein sequence ID" value="NVZ59033.1"/>
    <property type="molecule type" value="Genomic_DNA"/>
</dbReference>
<dbReference type="RefSeq" id="WP_177034674.1">
    <property type="nucleotide sequence ID" value="NZ_JACAOZ010000025.1"/>
</dbReference>
<protein>
    <submittedName>
        <fullName evidence="1">Uncharacterized protein</fullName>
    </submittedName>
</protein>